<dbReference type="PROSITE" id="PS51257">
    <property type="entry name" value="PROKAR_LIPOPROTEIN"/>
    <property type="match status" value="1"/>
</dbReference>
<dbReference type="PANTHER" id="PTHR36776">
    <property type="entry name" value="EXPRESSED PROTEIN"/>
    <property type="match status" value="1"/>
</dbReference>
<reference evidence="2" key="1">
    <citation type="submission" date="2021-01" db="EMBL/GenBank/DDBJ databases">
        <authorList>
            <person name="Corre E."/>
            <person name="Pelletier E."/>
            <person name="Niang G."/>
            <person name="Scheremetjew M."/>
            <person name="Finn R."/>
            <person name="Kale V."/>
            <person name="Holt S."/>
            <person name="Cochrane G."/>
            <person name="Meng A."/>
            <person name="Brown T."/>
            <person name="Cohen L."/>
        </authorList>
    </citation>
    <scope>NUCLEOTIDE SEQUENCE</scope>
    <source>
        <strain evidence="2">10249 10 AB</strain>
    </source>
</reference>
<proteinExistence type="predicted"/>
<dbReference type="AlphaFoldDB" id="A0A7S4AAU4"/>
<dbReference type="PANTHER" id="PTHR36776:SF1">
    <property type="entry name" value="EXPRESSED PROTEIN"/>
    <property type="match status" value="1"/>
</dbReference>
<sequence length="173" mass="19874">MTDFGRCTRTQRGRWMNTLFCFLLFAISSSGCQGWMSPQAHYLSSSRNAARLFADTTGTGVQTVDLEKMDNDHEKEGQLMAESIVRWLDIEWMPQQVHIDMAESAKRSYVQCREKNQSDVMDIMMQISSDLDENWAKYNDDAFINAWDIGNYCSDYLIKRSGNEGCECASEIM</sequence>
<accession>A0A7S4AAU4</accession>
<evidence type="ECO:0000313" key="2">
    <source>
        <dbReference type="EMBL" id="CAE0709490.1"/>
    </source>
</evidence>
<evidence type="ECO:0008006" key="3">
    <source>
        <dbReference type="Google" id="ProtNLM"/>
    </source>
</evidence>
<dbReference type="EMBL" id="HBIX01002920">
    <property type="protein sequence ID" value="CAE0709490.1"/>
    <property type="molecule type" value="Transcribed_RNA"/>
</dbReference>
<keyword evidence="1" id="KW-0732">Signal</keyword>
<organism evidence="2">
    <name type="scientific">Pseudo-nitzschia australis</name>
    <dbReference type="NCBI Taxonomy" id="44445"/>
    <lineage>
        <taxon>Eukaryota</taxon>
        <taxon>Sar</taxon>
        <taxon>Stramenopiles</taxon>
        <taxon>Ochrophyta</taxon>
        <taxon>Bacillariophyta</taxon>
        <taxon>Bacillariophyceae</taxon>
        <taxon>Bacillariophycidae</taxon>
        <taxon>Bacillariales</taxon>
        <taxon>Bacillariaceae</taxon>
        <taxon>Pseudo-nitzschia</taxon>
    </lineage>
</organism>
<gene>
    <name evidence="2" type="ORF">PAUS00366_LOCUS2210</name>
</gene>
<feature type="signal peptide" evidence="1">
    <location>
        <begin position="1"/>
        <end position="34"/>
    </location>
</feature>
<evidence type="ECO:0000256" key="1">
    <source>
        <dbReference type="SAM" id="SignalP"/>
    </source>
</evidence>
<feature type="chain" id="PRO_5030666134" description="SCP domain-containing protein" evidence="1">
    <location>
        <begin position="35"/>
        <end position="173"/>
    </location>
</feature>
<name>A0A7S4AAU4_9STRA</name>
<protein>
    <recommendedName>
        <fullName evidence="3">SCP domain-containing protein</fullName>
    </recommendedName>
</protein>